<dbReference type="eggNOG" id="COG1538">
    <property type="taxonomic scope" value="Bacteria"/>
</dbReference>
<dbReference type="GO" id="GO:0009279">
    <property type="term" value="C:cell outer membrane"/>
    <property type="evidence" value="ECO:0007669"/>
    <property type="project" value="UniProtKB-SubCell"/>
</dbReference>
<dbReference type="KEGG" id="hth:HTH_1507"/>
<keyword evidence="5" id="KW-0812">Transmembrane</keyword>
<dbReference type="STRING" id="608538.HTH_1507"/>
<keyword evidence="8" id="KW-0175">Coiled coil</keyword>
<dbReference type="AlphaFoldDB" id="D3DJF5"/>
<feature type="coiled-coil region" evidence="8">
    <location>
        <begin position="301"/>
        <end position="328"/>
    </location>
</feature>
<evidence type="ECO:0000313" key="10">
    <source>
        <dbReference type="Proteomes" id="UP000002574"/>
    </source>
</evidence>
<evidence type="ECO:0000256" key="7">
    <source>
        <dbReference type="ARBA" id="ARBA00023237"/>
    </source>
</evidence>
<dbReference type="Proteomes" id="UP000002574">
    <property type="component" value="Chromosome"/>
</dbReference>
<keyword evidence="10" id="KW-1185">Reference proteome</keyword>
<evidence type="ECO:0000256" key="6">
    <source>
        <dbReference type="ARBA" id="ARBA00023136"/>
    </source>
</evidence>
<dbReference type="InterPro" id="IPR003423">
    <property type="entry name" value="OMP_efflux"/>
</dbReference>
<proteinExistence type="inferred from homology"/>
<dbReference type="GO" id="GO:1990281">
    <property type="term" value="C:efflux pump complex"/>
    <property type="evidence" value="ECO:0007669"/>
    <property type="project" value="TreeGrafter"/>
</dbReference>
<dbReference type="RefSeq" id="WP_012964137.1">
    <property type="nucleotide sequence ID" value="NC_013799.1"/>
</dbReference>
<keyword evidence="6" id="KW-0472">Membrane</keyword>
<accession>D3DJF5</accession>
<keyword evidence="4" id="KW-1134">Transmembrane beta strand</keyword>
<name>D3DJF5_HYDTT</name>
<dbReference type="GO" id="GO:0015288">
    <property type="term" value="F:porin activity"/>
    <property type="evidence" value="ECO:0007669"/>
    <property type="project" value="TreeGrafter"/>
</dbReference>
<organism evidence="9 10">
    <name type="scientific">Hydrogenobacter thermophilus (strain DSM 6534 / IAM 12695 / TK-6)</name>
    <dbReference type="NCBI Taxonomy" id="608538"/>
    <lineage>
        <taxon>Bacteria</taxon>
        <taxon>Pseudomonadati</taxon>
        <taxon>Aquificota</taxon>
        <taxon>Aquificia</taxon>
        <taxon>Aquificales</taxon>
        <taxon>Aquificaceae</taxon>
        <taxon>Hydrogenobacter</taxon>
    </lineage>
</organism>
<dbReference type="PANTHER" id="PTHR30026">
    <property type="entry name" value="OUTER MEMBRANE PROTEIN TOLC"/>
    <property type="match status" value="1"/>
</dbReference>
<dbReference type="PANTHER" id="PTHR30026:SF20">
    <property type="entry name" value="OUTER MEMBRANE PROTEIN TOLC"/>
    <property type="match status" value="1"/>
</dbReference>
<feature type="coiled-coil region" evidence="8">
    <location>
        <begin position="164"/>
        <end position="191"/>
    </location>
</feature>
<dbReference type="KEGG" id="hte:Hydth_1495"/>
<evidence type="ECO:0000256" key="8">
    <source>
        <dbReference type="SAM" id="Coils"/>
    </source>
</evidence>
<reference evidence="9 10" key="1">
    <citation type="journal article" date="2010" name="J. Bacteriol.">
        <title>Complete genome sequence of the thermophilic, obligately chemolithoautotrophic hydrogen-oxidizing bacterium Hydrogenobacter thermophilus TK-6.</title>
        <authorList>
            <person name="Arai H."/>
            <person name="Kanbe H."/>
            <person name="Ishii M."/>
            <person name="Igarashi Y."/>
        </authorList>
    </citation>
    <scope>NUCLEOTIDE SEQUENCE [LARGE SCALE GENOMIC DNA]</scope>
    <source>
        <strain evidence="10">DSM 6534 / IAM 12695 / TK-6 [Tokyo]</strain>
    </source>
</reference>
<dbReference type="GO" id="GO:0015562">
    <property type="term" value="F:efflux transmembrane transporter activity"/>
    <property type="evidence" value="ECO:0007669"/>
    <property type="project" value="InterPro"/>
</dbReference>
<keyword evidence="7" id="KW-0998">Cell outer membrane</keyword>
<dbReference type="Pfam" id="PF02321">
    <property type="entry name" value="OEP"/>
    <property type="match status" value="1"/>
</dbReference>
<gene>
    <name evidence="9" type="ordered locus">HTH_1507</name>
</gene>
<dbReference type="OrthoDB" id="10026at2"/>
<sequence length="389" mass="45201">MMLFLLLLVGISHGLDLMGAIERAVSFYPSLKALEEERKGIEGKSLLYKSYLNPTLGIEVGNFGTSKEGVRSNPIYRLSYSQPILIYPLGSFVREAVRYESSAFEERIAQERNSLKGEVYLAFYSALYRKDLLSIAQENYQISYDVYSFVKKLFDLGEVTKLELFRAERELDLAKTELELARSDYQNALKKLSLFVGEEVKEVEGSLEHLRDMKVIKVEDLPQIRQYNYLIKSVKTSIEVERTLAKPQISTEVLGEKVSESEYGFRIGFSATLPVFYRREGEILQLSSYARSLERLRDLERMKAESEYHRLLKRYQAIKDEVRKINDELLTRSREELSLAIKSYRLRTITALELSDTKRRYIQLLRYRSDLLMQAHEEYAKYLSLGGEL</sequence>
<dbReference type="Gene3D" id="1.20.1600.10">
    <property type="entry name" value="Outer membrane efflux proteins (OEP)"/>
    <property type="match status" value="1"/>
</dbReference>
<dbReference type="SUPFAM" id="SSF56954">
    <property type="entry name" value="Outer membrane efflux proteins (OEP)"/>
    <property type="match status" value="1"/>
</dbReference>
<dbReference type="InterPro" id="IPR051906">
    <property type="entry name" value="TolC-like"/>
</dbReference>
<evidence type="ECO:0000313" key="9">
    <source>
        <dbReference type="EMBL" id="BAI69957.1"/>
    </source>
</evidence>
<evidence type="ECO:0000256" key="3">
    <source>
        <dbReference type="ARBA" id="ARBA00022448"/>
    </source>
</evidence>
<evidence type="ECO:0000256" key="2">
    <source>
        <dbReference type="ARBA" id="ARBA00007613"/>
    </source>
</evidence>
<dbReference type="EMBL" id="AP011112">
    <property type="protein sequence ID" value="BAI69957.1"/>
    <property type="molecule type" value="Genomic_DNA"/>
</dbReference>
<evidence type="ECO:0000256" key="5">
    <source>
        <dbReference type="ARBA" id="ARBA00022692"/>
    </source>
</evidence>
<comment type="similarity">
    <text evidence="2">Belongs to the outer membrane factor (OMF) (TC 1.B.17) family.</text>
</comment>
<protein>
    <submittedName>
        <fullName evidence="9">Outer membrane efflux protein</fullName>
    </submittedName>
</protein>
<keyword evidence="3" id="KW-0813">Transport</keyword>
<evidence type="ECO:0000256" key="4">
    <source>
        <dbReference type="ARBA" id="ARBA00022452"/>
    </source>
</evidence>
<comment type="subcellular location">
    <subcellularLocation>
        <location evidence="1">Cell outer membrane</location>
    </subcellularLocation>
</comment>
<evidence type="ECO:0000256" key="1">
    <source>
        <dbReference type="ARBA" id="ARBA00004442"/>
    </source>
</evidence>